<dbReference type="SUPFAM" id="SSF47769">
    <property type="entry name" value="SAM/Pointed domain"/>
    <property type="match status" value="1"/>
</dbReference>
<dbReference type="InterPro" id="IPR050897">
    <property type="entry name" value="SMAUG/VTS1_RNA-bind"/>
</dbReference>
<accession>A0AAW2HAW6</accession>
<dbReference type="SMART" id="SM00454">
    <property type="entry name" value="SAM"/>
    <property type="match status" value="1"/>
</dbReference>
<dbReference type="AlphaFoldDB" id="A0AAW2HAW6"/>
<dbReference type="PANTHER" id="PTHR12515">
    <property type="entry name" value="STERILE ALPHA MOTIF DOMAIN CONTAINING PROTEIN 4-RELATED"/>
    <property type="match status" value="1"/>
</dbReference>
<dbReference type="Pfam" id="PF00536">
    <property type="entry name" value="SAM_1"/>
    <property type="match status" value="1"/>
</dbReference>
<dbReference type="CDD" id="cd09557">
    <property type="entry name" value="SAM_Smaug"/>
    <property type="match status" value="1"/>
</dbReference>
<evidence type="ECO:0000256" key="3">
    <source>
        <dbReference type="ARBA" id="ARBA00018651"/>
    </source>
</evidence>
<evidence type="ECO:0000259" key="11">
    <source>
        <dbReference type="SMART" id="SM00454"/>
    </source>
</evidence>
<keyword evidence="8" id="KW-0810">Translation regulation</keyword>
<dbReference type="Pfam" id="PF09246">
    <property type="entry name" value="PHAT"/>
    <property type="match status" value="1"/>
</dbReference>
<dbReference type="InterPro" id="IPR037634">
    <property type="entry name" value="Smaug_SAM"/>
</dbReference>
<dbReference type="InterPro" id="IPR037093">
    <property type="entry name" value="PHAT_dom_sf"/>
</dbReference>
<dbReference type="PANTHER" id="PTHR12515:SF5">
    <property type="entry name" value="PROTEIN SMAUG"/>
    <property type="match status" value="1"/>
</dbReference>
<evidence type="ECO:0000256" key="4">
    <source>
        <dbReference type="ARBA" id="ARBA00022473"/>
    </source>
</evidence>
<evidence type="ECO:0000256" key="2">
    <source>
        <dbReference type="ARBA" id="ARBA00008232"/>
    </source>
</evidence>
<evidence type="ECO:0000256" key="8">
    <source>
        <dbReference type="ARBA" id="ARBA00022845"/>
    </source>
</evidence>
<keyword evidence="7" id="KW-0597">Phosphoprotein</keyword>
<comment type="caution">
    <text evidence="12">The sequence shown here is derived from an EMBL/GenBank/DDBJ whole genome shotgun (WGS) entry which is preliminary data.</text>
</comment>
<evidence type="ECO:0000256" key="5">
    <source>
        <dbReference type="ARBA" id="ARBA00022490"/>
    </source>
</evidence>
<evidence type="ECO:0000256" key="1">
    <source>
        <dbReference type="ARBA" id="ARBA00004496"/>
    </source>
</evidence>
<name>A0AAW2HAW6_9NEOP</name>
<organism evidence="12">
    <name type="scientific">Menopon gallinae</name>
    <name type="common">poultry shaft louse</name>
    <dbReference type="NCBI Taxonomy" id="328185"/>
    <lineage>
        <taxon>Eukaryota</taxon>
        <taxon>Metazoa</taxon>
        <taxon>Ecdysozoa</taxon>
        <taxon>Arthropoda</taxon>
        <taxon>Hexapoda</taxon>
        <taxon>Insecta</taxon>
        <taxon>Pterygota</taxon>
        <taxon>Neoptera</taxon>
        <taxon>Paraneoptera</taxon>
        <taxon>Psocodea</taxon>
        <taxon>Troctomorpha</taxon>
        <taxon>Phthiraptera</taxon>
        <taxon>Amblycera</taxon>
        <taxon>Menoponidae</taxon>
        <taxon>Menopon</taxon>
    </lineage>
</organism>
<evidence type="ECO:0000256" key="9">
    <source>
        <dbReference type="ARBA" id="ARBA00022884"/>
    </source>
</evidence>
<protein>
    <recommendedName>
        <fullName evidence="3">Protein Smaug</fullName>
    </recommendedName>
</protein>
<evidence type="ECO:0000313" key="12">
    <source>
        <dbReference type="EMBL" id="KAL0266900.1"/>
    </source>
</evidence>
<dbReference type="InterPro" id="IPR015327">
    <property type="entry name" value="PHAT_dom"/>
</dbReference>
<dbReference type="Gene3D" id="1.10.150.50">
    <property type="entry name" value="Transcription Factor, Ets-1"/>
    <property type="match status" value="1"/>
</dbReference>
<dbReference type="GO" id="GO:0000289">
    <property type="term" value="P:nuclear-transcribed mRNA poly(A) tail shortening"/>
    <property type="evidence" value="ECO:0007669"/>
    <property type="project" value="TreeGrafter"/>
</dbReference>
<dbReference type="Gene3D" id="1.25.40.170">
    <property type="entry name" value="Smaug, PHAT domain"/>
    <property type="match status" value="1"/>
</dbReference>
<reference evidence="12" key="1">
    <citation type="journal article" date="2024" name="Gigascience">
        <title>Chromosome-level genome of the poultry shaft louse Menopon gallinae provides insight into the host-switching and adaptive evolution of parasitic lice.</title>
        <authorList>
            <person name="Xu Y."/>
            <person name="Ma L."/>
            <person name="Liu S."/>
            <person name="Liang Y."/>
            <person name="Liu Q."/>
            <person name="He Z."/>
            <person name="Tian L."/>
            <person name="Duan Y."/>
            <person name="Cai W."/>
            <person name="Li H."/>
            <person name="Song F."/>
        </authorList>
    </citation>
    <scope>NUCLEOTIDE SEQUENCE</scope>
    <source>
        <strain evidence="12">Cailab_2023a</strain>
    </source>
</reference>
<evidence type="ECO:0000256" key="10">
    <source>
        <dbReference type="SAM" id="MobiDB-lite"/>
    </source>
</evidence>
<feature type="region of interest" description="Disordered" evidence="10">
    <location>
        <begin position="252"/>
        <end position="283"/>
    </location>
</feature>
<dbReference type="GO" id="GO:0003729">
    <property type="term" value="F:mRNA binding"/>
    <property type="evidence" value="ECO:0007669"/>
    <property type="project" value="TreeGrafter"/>
</dbReference>
<dbReference type="InterPro" id="IPR001660">
    <property type="entry name" value="SAM"/>
</dbReference>
<comment type="similarity">
    <text evidence="2">Belongs to the SMAUG family.</text>
</comment>
<keyword evidence="5" id="KW-0963">Cytoplasm</keyword>
<dbReference type="GO" id="GO:0030371">
    <property type="term" value="F:translation repressor activity"/>
    <property type="evidence" value="ECO:0007669"/>
    <property type="project" value="InterPro"/>
</dbReference>
<proteinExistence type="inferred from homology"/>
<evidence type="ECO:0000256" key="6">
    <source>
        <dbReference type="ARBA" id="ARBA00022491"/>
    </source>
</evidence>
<evidence type="ECO:0000256" key="7">
    <source>
        <dbReference type="ARBA" id="ARBA00022553"/>
    </source>
</evidence>
<comment type="subcellular location">
    <subcellularLocation>
        <location evidence="1">Cytoplasm</location>
    </subcellularLocation>
</comment>
<keyword evidence="9" id="KW-0694">RNA-binding</keyword>
<dbReference type="InterPro" id="IPR058599">
    <property type="entry name" value="PHAT_Smg/ZCCHC2-like"/>
</dbReference>
<dbReference type="GO" id="GO:0006355">
    <property type="term" value="P:regulation of DNA-templated transcription"/>
    <property type="evidence" value="ECO:0007669"/>
    <property type="project" value="InterPro"/>
</dbReference>
<sequence length="601" mass="68202">MPANILVSILYFYQLYQEHEMFHEQVSAISQWFTEWTEAEQMVLLYSLLKRLSTLQVKFLSRVVDQHLTDCAELQMLEQQANNPAFISSLLTKSKEMAISQLLVLLPLLRPDNVEAKSRYLAIIPTVLSHSVETGDHLTEAKQLISYSLIHPAILSDDRKQLTPWVQILKTRFNLLSGTPVLPLPESSQSWNNQQQRPPKETAGLAQCNLQQVRVRRSNSLTPPVSLCQSTELWTSQDDLCAKQKPRSFSLSSEHCPPLSPQSSQASSGSGSETQLDETKSFNSDFPGMRDVGTWLKALRLHKYIWLFAQLSYDEMLALTEEKLEALGVTKGARHKIILSIRKLKDRYNTLCQLEKDVMRGANLVNVLEELKTILSSPIKPLPVTSDINETENKTEMDDIPNQFTKVLGKVCTHLIVNGGREEDAVRSATWLLERCISHESFVPHRRKLETWKLQIHSLWLQTHQRQKWHHNQSHFTAPNSSNLTDTRSLRRSSVGFQNRGLYLLPPTPYQPSLSNPQLALNPYSLSQSLVSPTNILSHNNVTLSTEPQTHTIQQSEVPTSLGVERCRQTTISDKQSDSDINSKLEDLCLSMAEHFLEGVS</sequence>
<feature type="domain" description="SAM" evidence="11">
    <location>
        <begin position="284"/>
        <end position="347"/>
    </location>
</feature>
<dbReference type="EMBL" id="JARGDH010000005">
    <property type="protein sequence ID" value="KAL0266900.1"/>
    <property type="molecule type" value="Genomic_DNA"/>
</dbReference>
<feature type="compositionally biased region" description="Low complexity" evidence="10">
    <location>
        <begin position="261"/>
        <end position="272"/>
    </location>
</feature>
<dbReference type="Pfam" id="PF26034">
    <property type="entry name" value="PHAT_SMAUG"/>
    <property type="match status" value="1"/>
</dbReference>
<dbReference type="InterPro" id="IPR013761">
    <property type="entry name" value="SAM/pointed_sf"/>
</dbReference>
<dbReference type="GO" id="GO:0000932">
    <property type="term" value="C:P-body"/>
    <property type="evidence" value="ECO:0007669"/>
    <property type="project" value="TreeGrafter"/>
</dbReference>
<gene>
    <name evidence="12" type="ORF">PYX00_009321</name>
</gene>
<keyword evidence="4" id="KW-0217">Developmental protein</keyword>
<keyword evidence="6" id="KW-0678">Repressor</keyword>